<comment type="caution">
    <text evidence="1">The sequence shown here is derived from an EMBL/GenBank/DDBJ whole genome shotgun (WGS) entry which is preliminary data.</text>
</comment>
<feature type="non-terminal residue" evidence="1">
    <location>
        <position position="1"/>
    </location>
</feature>
<proteinExistence type="predicted"/>
<reference evidence="1" key="1">
    <citation type="journal article" date="2014" name="Front. Microbiol.">
        <title>High frequency of phylogenetically diverse reductive dehalogenase-homologous genes in deep subseafloor sedimentary metagenomes.</title>
        <authorList>
            <person name="Kawai M."/>
            <person name="Futagami T."/>
            <person name="Toyoda A."/>
            <person name="Takaki Y."/>
            <person name="Nishi S."/>
            <person name="Hori S."/>
            <person name="Arai W."/>
            <person name="Tsubouchi T."/>
            <person name="Morono Y."/>
            <person name="Uchiyama I."/>
            <person name="Ito T."/>
            <person name="Fujiyama A."/>
            <person name="Inagaki F."/>
            <person name="Takami H."/>
        </authorList>
    </citation>
    <scope>NUCLEOTIDE SEQUENCE</scope>
    <source>
        <strain evidence="1">Expedition CK06-06</strain>
    </source>
</reference>
<dbReference type="EMBL" id="BARW01023800">
    <property type="protein sequence ID" value="GAI99849.1"/>
    <property type="molecule type" value="Genomic_DNA"/>
</dbReference>
<dbReference type="Gene3D" id="3.90.550.10">
    <property type="entry name" value="Spore Coat Polysaccharide Biosynthesis Protein SpsA, Chain A"/>
    <property type="match status" value="1"/>
</dbReference>
<organism evidence="1">
    <name type="scientific">marine sediment metagenome</name>
    <dbReference type="NCBI Taxonomy" id="412755"/>
    <lineage>
        <taxon>unclassified sequences</taxon>
        <taxon>metagenomes</taxon>
        <taxon>ecological metagenomes</taxon>
    </lineage>
</organism>
<dbReference type="SUPFAM" id="SSF53448">
    <property type="entry name" value="Nucleotide-diphospho-sugar transferases"/>
    <property type="match status" value="1"/>
</dbReference>
<dbReference type="AlphaFoldDB" id="X1V5D5"/>
<gene>
    <name evidence="1" type="ORF">S12H4_39385</name>
</gene>
<accession>X1V5D5</accession>
<evidence type="ECO:0008006" key="2">
    <source>
        <dbReference type="Google" id="ProtNLM"/>
    </source>
</evidence>
<name>X1V5D5_9ZZZZ</name>
<dbReference type="InterPro" id="IPR029044">
    <property type="entry name" value="Nucleotide-diphossugar_trans"/>
</dbReference>
<evidence type="ECO:0000313" key="1">
    <source>
        <dbReference type="EMBL" id="GAI99849.1"/>
    </source>
</evidence>
<protein>
    <recommendedName>
        <fullName evidence="2">Nucleotidyl transferase domain-containing protein</fullName>
    </recommendedName>
</protein>
<sequence>SFNETLCVDYTPACHHELAEATKVTVDSAGCIKNIGKDLVYWDALDTGVFLLTDNFFQALNELIQYYGPGVEISDVIRFLVNRGHRFDTCDVSGCFWADVDTKEDLDMVRG</sequence>